<proteinExistence type="inferred from homology"/>
<dbReference type="InterPro" id="IPR001799">
    <property type="entry name" value="Ephrin_RBD"/>
</dbReference>
<keyword evidence="5" id="KW-0325">Glycoprotein</keyword>
<gene>
    <name evidence="10" type="ORF">PLOB_00004845</name>
</gene>
<evidence type="ECO:0000256" key="7">
    <source>
        <dbReference type="SAM" id="Phobius"/>
    </source>
</evidence>
<feature type="signal peptide" evidence="8">
    <location>
        <begin position="1"/>
        <end position="20"/>
    </location>
</feature>
<sequence length="520" mass="56364">MNILLYSVFGFVVNLSYVFCSDIYPSINWNPQNTLFAADGVTCGHGPRRLKVQLQSKVYFLCPNIATVLQTTSVQVQISDMYENLWIVYNKTVFDHCNTSLEGETRTSRLLLRCDTPTKLNYFSLLFAQYAADQNALLFEAGKTYYFIGTSDGTESHINDKSGGHCADTTNNIYMKIEVYVCKKSNSTYQDPECLTGVGKLECPSIPNKASSSIVTHTSSLPSNPPSTRAAETKAVCAQSVITHTTTVSTEVTPTNLVSCVDVFNMTLFNSAQAIATGSSSPSYTVSSSGTAHLTQAVSSTQTVLSTPTTTMKGSQMIASEKSPIFSSSALATGSSTPSLTVSSSWSASLTQIVSSTHAASSTHNTTIQASQTVAVVKGPKELLIPSANKIFTTEISPDTHSISFMERISLSTCVVITTKTVFSAVKSTESCKGCSSQSITFRLLNGERAVNQAQLSEKEKISCNKVTWMVFGIAFFILFSILLIVFLIKCIIHRKKIFHKYSSKVSPGDARNGEEMNPT</sequence>
<keyword evidence="7" id="KW-0812">Transmembrane</keyword>
<evidence type="ECO:0000256" key="8">
    <source>
        <dbReference type="SAM" id="SignalP"/>
    </source>
</evidence>
<keyword evidence="7" id="KW-1133">Transmembrane helix</keyword>
<dbReference type="PROSITE" id="PS51551">
    <property type="entry name" value="EPHRIN_RBD_2"/>
    <property type="match status" value="1"/>
</dbReference>
<comment type="caution">
    <text evidence="6">Lacks conserved residue(s) required for the propagation of feature annotation.</text>
</comment>
<dbReference type="PANTHER" id="PTHR11304:SF29">
    <property type="entry name" value="EPHRIN"/>
    <property type="match status" value="1"/>
</dbReference>
<dbReference type="SUPFAM" id="SSF49503">
    <property type="entry name" value="Cupredoxins"/>
    <property type="match status" value="1"/>
</dbReference>
<evidence type="ECO:0000313" key="11">
    <source>
        <dbReference type="Proteomes" id="UP001159405"/>
    </source>
</evidence>
<dbReference type="Pfam" id="PF00812">
    <property type="entry name" value="Ephrin"/>
    <property type="match status" value="1"/>
</dbReference>
<organism evidence="10 11">
    <name type="scientific">Porites lobata</name>
    <dbReference type="NCBI Taxonomy" id="104759"/>
    <lineage>
        <taxon>Eukaryota</taxon>
        <taxon>Metazoa</taxon>
        <taxon>Cnidaria</taxon>
        <taxon>Anthozoa</taxon>
        <taxon>Hexacorallia</taxon>
        <taxon>Scleractinia</taxon>
        <taxon>Fungiina</taxon>
        <taxon>Poritidae</taxon>
        <taxon>Porites</taxon>
    </lineage>
</organism>
<evidence type="ECO:0000256" key="5">
    <source>
        <dbReference type="ARBA" id="ARBA00023180"/>
    </source>
</evidence>
<dbReference type="InterPro" id="IPR031328">
    <property type="entry name" value="Ephrin"/>
</dbReference>
<feature type="transmembrane region" description="Helical" evidence="7">
    <location>
        <begin position="469"/>
        <end position="493"/>
    </location>
</feature>
<accession>A0ABN8QGL3</accession>
<evidence type="ECO:0000256" key="3">
    <source>
        <dbReference type="ARBA" id="ARBA00023136"/>
    </source>
</evidence>
<keyword evidence="11" id="KW-1185">Reference proteome</keyword>
<reference evidence="10 11" key="1">
    <citation type="submission" date="2022-05" db="EMBL/GenBank/DDBJ databases">
        <authorList>
            <consortium name="Genoscope - CEA"/>
            <person name="William W."/>
        </authorList>
    </citation>
    <scope>NUCLEOTIDE SEQUENCE [LARGE SCALE GENOMIC DNA]</scope>
</reference>
<evidence type="ECO:0000259" key="9">
    <source>
        <dbReference type="PROSITE" id="PS51551"/>
    </source>
</evidence>
<evidence type="ECO:0000256" key="2">
    <source>
        <dbReference type="ARBA" id="ARBA00022729"/>
    </source>
</evidence>
<evidence type="ECO:0000256" key="6">
    <source>
        <dbReference type="PROSITE-ProRule" id="PRU00884"/>
    </source>
</evidence>
<keyword evidence="2 8" id="KW-0732">Signal</keyword>
<evidence type="ECO:0000256" key="1">
    <source>
        <dbReference type="ARBA" id="ARBA00004370"/>
    </source>
</evidence>
<comment type="caution">
    <text evidence="10">The sequence shown here is derived from an EMBL/GenBank/DDBJ whole genome shotgun (WGS) entry which is preliminary data.</text>
</comment>
<dbReference type="Gene3D" id="2.60.40.420">
    <property type="entry name" value="Cupredoxins - blue copper proteins"/>
    <property type="match status" value="1"/>
</dbReference>
<dbReference type="PANTHER" id="PTHR11304">
    <property type="entry name" value="EPHRIN"/>
    <property type="match status" value="1"/>
</dbReference>
<evidence type="ECO:0000313" key="10">
    <source>
        <dbReference type="EMBL" id="CAH3161422.1"/>
    </source>
</evidence>
<dbReference type="Proteomes" id="UP001159405">
    <property type="component" value="Unassembled WGS sequence"/>
</dbReference>
<protein>
    <recommendedName>
        <fullName evidence="9">Ephrin RBD domain-containing protein</fullName>
    </recommendedName>
</protein>
<dbReference type="InterPro" id="IPR008972">
    <property type="entry name" value="Cupredoxin"/>
</dbReference>
<keyword evidence="4" id="KW-1015">Disulfide bond</keyword>
<evidence type="ECO:0000256" key="4">
    <source>
        <dbReference type="ARBA" id="ARBA00023157"/>
    </source>
</evidence>
<comment type="subcellular location">
    <subcellularLocation>
        <location evidence="1">Membrane</location>
    </subcellularLocation>
</comment>
<feature type="chain" id="PRO_5045985929" description="Ephrin RBD domain-containing protein" evidence="8">
    <location>
        <begin position="21"/>
        <end position="520"/>
    </location>
</feature>
<keyword evidence="3 7" id="KW-0472">Membrane</keyword>
<dbReference type="EMBL" id="CALNXK010000120">
    <property type="protein sequence ID" value="CAH3161422.1"/>
    <property type="molecule type" value="Genomic_DNA"/>
</dbReference>
<feature type="domain" description="Ephrin RBD" evidence="9">
    <location>
        <begin position="22"/>
        <end position="177"/>
    </location>
</feature>
<comment type="similarity">
    <text evidence="6">Belongs to the ephrin family.</text>
</comment>
<name>A0ABN8QGL3_9CNID</name>